<dbReference type="eggNOG" id="COG4658">
    <property type="taxonomic scope" value="Bacteria"/>
</dbReference>
<keyword evidence="4" id="KW-0288">FMN</keyword>
<keyword evidence="3" id="KW-0285">Flavoprotein</keyword>
<evidence type="ECO:0000256" key="5">
    <source>
        <dbReference type="ARBA" id="ARBA00022692"/>
    </source>
</evidence>
<evidence type="ECO:0000256" key="1">
    <source>
        <dbReference type="ARBA" id="ARBA00022448"/>
    </source>
</evidence>
<comment type="caution">
    <text evidence="11">The sequence shown here is derived from an EMBL/GenBank/DDBJ whole genome shotgun (WGS) entry which is preliminary data.</text>
</comment>
<evidence type="ECO:0000313" key="12">
    <source>
        <dbReference type="Proteomes" id="UP000018291"/>
    </source>
</evidence>
<accession>R4Z4P7</accession>
<keyword evidence="8 10" id="KW-0472">Membrane</keyword>
<organism evidence="11 12">
    <name type="scientific">Candidatus Neomicrothrix parvicella RN1</name>
    <dbReference type="NCBI Taxonomy" id="1229780"/>
    <lineage>
        <taxon>Bacteria</taxon>
        <taxon>Bacillati</taxon>
        <taxon>Actinomycetota</taxon>
        <taxon>Acidimicrobiia</taxon>
        <taxon>Acidimicrobiales</taxon>
        <taxon>Microthrixaceae</taxon>
        <taxon>Candidatus Neomicrothrix</taxon>
    </lineage>
</organism>
<dbReference type="Proteomes" id="UP000018291">
    <property type="component" value="Unassembled WGS sequence"/>
</dbReference>
<evidence type="ECO:0000256" key="6">
    <source>
        <dbReference type="ARBA" id="ARBA00022967"/>
    </source>
</evidence>
<feature type="transmembrane region" description="Helical" evidence="10">
    <location>
        <begin position="82"/>
        <end position="102"/>
    </location>
</feature>
<evidence type="ECO:0000256" key="2">
    <source>
        <dbReference type="ARBA" id="ARBA00022553"/>
    </source>
</evidence>
<keyword evidence="12" id="KW-1185">Reference proteome</keyword>
<evidence type="ECO:0000256" key="9">
    <source>
        <dbReference type="SAM" id="MobiDB-lite"/>
    </source>
</evidence>
<dbReference type="AlphaFoldDB" id="R4Z4P7"/>
<dbReference type="Pfam" id="PF03116">
    <property type="entry name" value="NQR2_RnfD_RnfE"/>
    <property type="match status" value="1"/>
</dbReference>
<dbReference type="HOGENOM" id="CLU_497563_0_0_11"/>
<dbReference type="EMBL" id="CANL01000078">
    <property type="protein sequence ID" value="CCM65703.1"/>
    <property type="molecule type" value="Genomic_DNA"/>
</dbReference>
<protein>
    <submittedName>
        <fullName evidence="11">Uncharacterized protein</fullName>
    </submittedName>
</protein>
<feature type="region of interest" description="Disordered" evidence="9">
    <location>
        <begin position="449"/>
        <end position="486"/>
    </location>
</feature>
<keyword evidence="7 10" id="KW-1133">Transmembrane helix</keyword>
<name>R4Z4P7_9ACTN</name>
<reference evidence="11 12" key="1">
    <citation type="journal article" date="2013" name="ISME J.">
        <title>Metabolic model for the filamentous 'Candidatus Microthrix parvicella' based on genomic and metagenomic analyses.</title>
        <authorList>
            <person name="Jon McIlroy S."/>
            <person name="Kristiansen R."/>
            <person name="Albertsen M."/>
            <person name="Michael Karst S."/>
            <person name="Rossetti S."/>
            <person name="Lund Nielsen J."/>
            <person name="Tandoi V."/>
            <person name="James Seviour R."/>
            <person name="Nielsen P.H."/>
        </authorList>
    </citation>
    <scope>NUCLEOTIDE SEQUENCE [LARGE SCALE GENOMIC DNA]</scope>
    <source>
        <strain evidence="11 12">RN1</strain>
    </source>
</reference>
<keyword evidence="2" id="KW-0597">Phosphoprotein</keyword>
<feature type="transmembrane region" description="Helical" evidence="10">
    <location>
        <begin position="196"/>
        <end position="218"/>
    </location>
</feature>
<gene>
    <name evidence="11" type="ORF">BN381_80233</name>
</gene>
<evidence type="ECO:0000256" key="4">
    <source>
        <dbReference type="ARBA" id="ARBA00022643"/>
    </source>
</evidence>
<feature type="transmembrane region" description="Helical" evidence="10">
    <location>
        <begin position="230"/>
        <end position="249"/>
    </location>
</feature>
<feature type="transmembrane region" description="Helical" evidence="10">
    <location>
        <begin position="114"/>
        <end position="132"/>
    </location>
</feature>
<evidence type="ECO:0000313" key="11">
    <source>
        <dbReference type="EMBL" id="CCM65703.1"/>
    </source>
</evidence>
<keyword evidence="1" id="KW-0813">Transport</keyword>
<dbReference type="STRING" id="1229780.BN381_80233"/>
<feature type="transmembrane region" description="Helical" evidence="10">
    <location>
        <begin position="261"/>
        <end position="279"/>
    </location>
</feature>
<dbReference type="InterPro" id="IPR004338">
    <property type="entry name" value="NqrB/RnfD"/>
</dbReference>
<evidence type="ECO:0000256" key="8">
    <source>
        <dbReference type="ARBA" id="ARBA00023136"/>
    </source>
</evidence>
<feature type="compositionally biased region" description="Polar residues" evidence="9">
    <location>
        <begin position="450"/>
        <end position="465"/>
    </location>
</feature>
<feature type="transmembrane region" description="Helical" evidence="10">
    <location>
        <begin position="139"/>
        <end position="159"/>
    </location>
</feature>
<dbReference type="OrthoDB" id="9776359at2"/>
<evidence type="ECO:0000256" key="3">
    <source>
        <dbReference type="ARBA" id="ARBA00022630"/>
    </source>
</evidence>
<dbReference type="RefSeq" id="WP_012230671.1">
    <property type="nucleotide sequence ID" value="NZ_HG422565.1"/>
</dbReference>
<feature type="transmembrane region" description="Helical" evidence="10">
    <location>
        <begin position="165"/>
        <end position="187"/>
    </location>
</feature>
<evidence type="ECO:0000256" key="7">
    <source>
        <dbReference type="ARBA" id="ARBA00022989"/>
    </source>
</evidence>
<sequence>MTTEVLAPPTHGPSIDLFGRTYPVALPRRGDPRLAVAAVIISVQILGQTVLGFNLSIAQILISIGVAGGLDLVLVAWEQGIIAWPASALLTGNGVALIMRVPGTEHGDWWSTRGWPIFASTAAVAVLSKYVTRVGGRPLLNPSNGALVVAFLLFGSNLADPQDLWWGPWSLGLALTYVIIVGAGVALTRRIGTQRVVWPFVITYATSLAIVAASGHSMTARWSVGPVTGWSWWWIVVASPEVFIFLFFMITDPPTAAKGKVGGAVYGAAVGLLAATLMAAQGTEFATKVALLGALTLVCLFRPLIERLTPSPGDPSDDVRAGLGRLAHRVGPGHPRVTAAAMSGVAVLLAAAMLTGAGMGQRTPVSAAEVARPDVSSLVGTPPKATLDPSVAELIPGFDQAQADQLVNDLAADLVIEAEAIDAGEPAPLASALIGPRLEAARVAIDPTLATPTDTSSEPGSTNLPGSLPGVEEPAGTPPTPGQRVGLKEAKVTIVRTSDSPQALPSLAVLADGTADDVEFSSAFVMTKPGDSYLLVDVVDPTTLPGS</sequence>
<keyword evidence="5 10" id="KW-0812">Transmembrane</keyword>
<keyword evidence="6" id="KW-1278">Translocase</keyword>
<feature type="transmembrane region" description="Helical" evidence="10">
    <location>
        <begin position="57"/>
        <end position="75"/>
    </location>
</feature>
<evidence type="ECO:0000256" key="10">
    <source>
        <dbReference type="SAM" id="Phobius"/>
    </source>
</evidence>
<proteinExistence type="predicted"/>